<proteinExistence type="predicted"/>
<keyword evidence="2" id="KW-1185">Reference proteome</keyword>
<name>A0A9D4UXW2_ADICA</name>
<protein>
    <submittedName>
        <fullName evidence="1">Uncharacterized protein</fullName>
    </submittedName>
</protein>
<accession>A0A9D4UXW2</accession>
<gene>
    <name evidence="1" type="ORF">GOP47_0008235</name>
</gene>
<evidence type="ECO:0000313" key="2">
    <source>
        <dbReference type="Proteomes" id="UP000886520"/>
    </source>
</evidence>
<evidence type="ECO:0000313" key="1">
    <source>
        <dbReference type="EMBL" id="KAI5076170.1"/>
    </source>
</evidence>
<sequence>MQGAEVFDKCGDSCKACLRSGLYQRQQCIVVVHTCSLLNHNFLVLELEDSNYKVEKLWIMAAKLGSPAGIHIGVMEDGRQRGCS</sequence>
<dbReference type="EMBL" id="JABFUD020000008">
    <property type="protein sequence ID" value="KAI5076170.1"/>
    <property type="molecule type" value="Genomic_DNA"/>
</dbReference>
<reference evidence="1" key="1">
    <citation type="submission" date="2021-01" db="EMBL/GenBank/DDBJ databases">
        <title>Adiantum capillus-veneris genome.</title>
        <authorList>
            <person name="Fang Y."/>
            <person name="Liao Q."/>
        </authorList>
    </citation>
    <scope>NUCLEOTIDE SEQUENCE</scope>
    <source>
        <strain evidence="1">H3</strain>
        <tissue evidence="1">Leaf</tissue>
    </source>
</reference>
<organism evidence="1 2">
    <name type="scientific">Adiantum capillus-veneris</name>
    <name type="common">Maidenhair fern</name>
    <dbReference type="NCBI Taxonomy" id="13818"/>
    <lineage>
        <taxon>Eukaryota</taxon>
        <taxon>Viridiplantae</taxon>
        <taxon>Streptophyta</taxon>
        <taxon>Embryophyta</taxon>
        <taxon>Tracheophyta</taxon>
        <taxon>Polypodiopsida</taxon>
        <taxon>Polypodiidae</taxon>
        <taxon>Polypodiales</taxon>
        <taxon>Pteridineae</taxon>
        <taxon>Pteridaceae</taxon>
        <taxon>Vittarioideae</taxon>
        <taxon>Adiantum</taxon>
    </lineage>
</organism>
<dbReference type="Proteomes" id="UP000886520">
    <property type="component" value="Chromosome 8"/>
</dbReference>
<comment type="caution">
    <text evidence="1">The sequence shown here is derived from an EMBL/GenBank/DDBJ whole genome shotgun (WGS) entry which is preliminary data.</text>
</comment>
<dbReference type="AlphaFoldDB" id="A0A9D4UXW2"/>